<name>A0ABQ1XR41_9PROT</name>
<sequence>MTLPAIAGAQVLTADEAVRLALENAPNRVFIDAPSQMAEGAVISAETWRNPVLSVEREGERGFGGDRVETTVSLERAFDFSGRRSLHADGARADLVAARAQGFVTQADLQADTLGAFYGVLAAQAELEAAERLREQFVSLEAATLQRVEAGDASRFELERVRQETLVLPGFVSEAQLNMQGARDELFIATGSERALSARIEGDLLPGTEGLATLGGANIPARLAVLEAGVEAAAARETAASRLAPEVNLGLGVRHAEGMGAETGVVVSASLPLPLFDRNQGERLARAADARLAEARLRREQRRIEAEAGALRRRAAVLHQTATDYEADALVSAREMQRIALVSYQSGEISVLEAIDALRAAFDAETRAISLKFRARQAEIALNALLAETE</sequence>
<dbReference type="PANTHER" id="PTHR30203:SF24">
    <property type="entry name" value="BLR4935 PROTEIN"/>
    <property type="match status" value="1"/>
</dbReference>
<proteinExistence type="predicted"/>
<accession>A0ABQ1XR41</accession>
<reference evidence="3" key="1">
    <citation type="journal article" date="2019" name="Int. J. Syst. Evol. Microbiol.">
        <title>The Global Catalogue of Microorganisms (GCM) 10K type strain sequencing project: providing services to taxonomists for standard genome sequencing and annotation.</title>
        <authorList>
            <consortium name="The Broad Institute Genomics Platform"/>
            <consortium name="The Broad Institute Genome Sequencing Center for Infectious Disease"/>
            <person name="Wu L."/>
            <person name="Ma J."/>
        </authorList>
    </citation>
    <scope>NUCLEOTIDE SEQUENCE [LARGE SCALE GENOMIC DNA]</scope>
    <source>
        <strain evidence="3">CGMCC 1.12766</strain>
    </source>
</reference>
<dbReference type="Proteomes" id="UP000648722">
    <property type="component" value="Unassembled WGS sequence"/>
</dbReference>
<protein>
    <submittedName>
        <fullName evidence="2">RND transporter</fullName>
    </submittedName>
</protein>
<evidence type="ECO:0000256" key="1">
    <source>
        <dbReference type="SAM" id="Coils"/>
    </source>
</evidence>
<dbReference type="SUPFAM" id="SSF56954">
    <property type="entry name" value="Outer membrane efflux proteins (OEP)"/>
    <property type="match status" value="1"/>
</dbReference>
<gene>
    <name evidence="2" type="primary">czcC</name>
    <name evidence="2" type="ORF">GCM10007420_15730</name>
</gene>
<dbReference type="PANTHER" id="PTHR30203">
    <property type="entry name" value="OUTER MEMBRANE CATION EFFLUX PROTEIN"/>
    <property type="match status" value="1"/>
</dbReference>
<dbReference type="Gene3D" id="1.20.1600.10">
    <property type="entry name" value="Outer membrane efflux proteins (OEP)"/>
    <property type="match status" value="1"/>
</dbReference>
<feature type="coiled-coil region" evidence="1">
    <location>
        <begin position="287"/>
        <end position="314"/>
    </location>
</feature>
<dbReference type="InterPro" id="IPR010131">
    <property type="entry name" value="MdtP/NodT-like"/>
</dbReference>
<comment type="caution">
    <text evidence="2">The sequence shown here is derived from an EMBL/GenBank/DDBJ whole genome shotgun (WGS) entry which is preliminary data.</text>
</comment>
<keyword evidence="3" id="KW-1185">Reference proteome</keyword>
<dbReference type="EMBL" id="BMFS01000006">
    <property type="protein sequence ID" value="GGH00598.1"/>
    <property type="molecule type" value="Genomic_DNA"/>
</dbReference>
<keyword evidence="1" id="KW-0175">Coiled coil</keyword>
<dbReference type="RefSeq" id="WP_188452022.1">
    <property type="nucleotide sequence ID" value="NZ_BMFS01000006.1"/>
</dbReference>
<organism evidence="2 3">
    <name type="scientific">Glycocaulis albus</name>
    <dbReference type="NCBI Taxonomy" id="1382801"/>
    <lineage>
        <taxon>Bacteria</taxon>
        <taxon>Pseudomonadati</taxon>
        <taxon>Pseudomonadota</taxon>
        <taxon>Alphaproteobacteria</taxon>
        <taxon>Maricaulales</taxon>
        <taxon>Maricaulaceae</taxon>
        <taxon>Glycocaulis</taxon>
    </lineage>
</organism>
<evidence type="ECO:0000313" key="3">
    <source>
        <dbReference type="Proteomes" id="UP000648722"/>
    </source>
</evidence>
<evidence type="ECO:0000313" key="2">
    <source>
        <dbReference type="EMBL" id="GGH00598.1"/>
    </source>
</evidence>